<feature type="region of interest" description="Disordered" evidence="5">
    <location>
        <begin position="290"/>
        <end position="365"/>
    </location>
</feature>
<organism evidence="8 9">
    <name type="scientific">Spizellomyces punctatus (strain DAOM BR117)</name>
    <dbReference type="NCBI Taxonomy" id="645134"/>
    <lineage>
        <taxon>Eukaryota</taxon>
        <taxon>Fungi</taxon>
        <taxon>Fungi incertae sedis</taxon>
        <taxon>Chytridiomycota</taxon>
        <taxon>Chytridiomycota incertae sedis</taxon>
        <taxon>Chytridiomycetes</taxon>
        <taxon>Spizellomycetales</taxon>
        <taxon>Spizellomycetaceae</taxon>
        <taxon>Spizellomyces</taxon>
    </lineage>
</organism>
<protein>
    <recommendedName>
        <fullName evidence="10">Ribosomal RNA-processing protein 14/surfeit locus protein 6 C-terminal domain-containing protein</fullName>
    </recommendedName>
</protein>
<dbReference type="InterPro" id="IPR029190">
    <property type="entry name" value="Rrp14/SURF6_C"/>
</dbReference>
<dbReference type="OrthoDB" id="444809at2759"/>
<keyword evidence="3" id="KW-0539">Nucleus</keyword>
<proteinExistence type="inferred from homology"/>
<evidence type="ECO:0000256" key="5">
    <source>
        <dbReference type="SAM" id="MobiDB-lite"/>
    </source>
</evidence>
<feature type="compositionally biased region" description="Basic and acidic residues" evidence="5">
    <location>
        <begin position="150"/>
        <end position="161"/>
    </location>
</feature>
<feature type="compositionally biased region" description="Acidic residues" evidence="5">
    <location>
        <begin position="95"/>
        <end position="106"/>
    </location>
</feature>
<gene>
    <name evidence="8" type="ORF">SPPG_00054</name>
</gene>
<dbReference type="Proteomes" id="UP000053201">
    <property type="component" value="Unassembled WGS sequence"/>
</dbReference>
<evidence type="ECO:0000256" key="1">
    <source>
        <dbReference type="ARBA" id="ARBA00004123"/>
    </source>
</evidence>
<comment type="subcellular location">
    <subcellularLocation>
        <location evidence="1">Nucleus</location>
    </subcellularLocation>
</comment>
<evidence type="ECO:0000256" key="2">
    <source>
        <dbReference type="ARBA" id="ARBA00005904"/>
    </source>
</evidence>
<sequence>MAVETATYSLEGLQERLAEHRKCFDSLVELIPAKYYLARDDDAPTGKYMHNKKNKAPKQVVKEATKKAKKAKLDPENVKSVLDIQTETLATSEAAQEDGGEPASADDVDHMEGLAPLPTGSIVELQEKLKSRIQELRTKRKAPTGTVDGEAPKSRQEILEKRAKRKRERKEGIKQKKEKRRKLDDTKGMAIDGPSKMDTKANGGSKAIKEDVTFGKLDFGIAEVAKKRKGPTDLTGQLKQAEAKKQKLEKLKQVDKEKAETIEEAAVWNKLLKQAEGEKVKDDLKLLKKSVKRKEKSKEKSATTWSNRQAQVKKEQEERQKKREENLKARQEARNAPKGSKGKKDKGKKPRPGFEGGVRKKGGKP</sequence>
<dbReference type="eggNOG" id="KOG2885">
    <property type="taxonomic scope" value="Eukaryota"/>
</dbReference>
<dbReference type="Pfam" id="PF15459">
    <property type="entry name" value="RRP14"/>
    <property type="match status" value="1"/>
</dbReference>
<dbReference type="GO" id="GO:0003677">
    <property type="term" value="F:DNA binding"/>
    <property type="evidence" value="ECO:0007669"/>
    <property type="project" value="TreeGrafter"/>
</dbReference>
<dbReference type="OMA" id="RIETTQK"/>
<dbReference type="Pfam" id="PF04935">
    <property type="entry name" value="SURF6"/>
    <property type="match status" value="1"/>
</dbReference>
<accession>A0A0L0HTX7</accession>
<dbReference type="GO" id="GO:0042274">
    <property type="term" value="P:ribosomal small subunit biogenesis"/>
    <property type="evidence" value="ECO:0007669"/>
    <property type="project" value="TreeGrafter"/>
</dbReference>
<evidence type="ECO:0000313" key="8">
    <source>
        <dbReference type="EMBL" id="KND04324.1"/>
    </source>
</evidence>
<reference evidence="8 9" key="1">
    <citation type="submission" date="2009-08" db="EMBL/GenBank/DDBJ databases">
        <title>The Genome Sequence of Spizellomyces punctatus strain DAOM BR117.</title>
        <authorList>
            <consortium name="The Broad Institute Genome Sequencing Platform"/>
            <person name="Russ C."/>
            <person name="Cuomo C."/>
            <person name="Shea T."/>
            <person name="Young S.K."/>
            <person name="Zeng Q."/>
            <person name="Koehrsen M."/>
            <person name="Haas B."/>
            <person name="Borodovsky M."/>
            <person name="Guigo R."/>
            <person name="Alvarado L."/>
            <person name="Berlin A."/>
            <person name="Bochicchio J."/>
            <person name="Borenstein D."/>
            <person name="Chapman S."/>
            <person name="Chen Z."/>
            <person name="Engels R."/>
            <person name="Freedman E."/>
            <person name="Gellesch M."/>
            <person name="Goldberg J."/>
            <person name="Griggs A."/>
            <person name="Gujja S."/>
            <person name="Heiman D."/>
            <person name="Hepburn T."/>
            <person name="Howarth C."/>
            <person name="Jen D."/>
            <person name="Larson L."/>
            <person name="Lewis B."/>
            <person name="Mehta T."/>
            <person name="Park D."/>
            <person name="Pearson M."/>
            <person name="Roberts A."/>
            <person name="Saif S."/>
            <person name="Shenoy N."/>
            <person name="Sisk P."/>
            <person name="Stolte C."/>
            <person name="Sykes S."/>
            <person name="Thomson T."/>
            <person name="Walk T."/>
            <person name="White J."/>
            <person name="Yandava C."/>
            <person name="Burger G."/>
            <person name="Gray M.W."/>
            <person name="Holland P.W.H."/>
            <person name="King N."/>
            <person name="Lang F.B.F."/>
            <person name="Roger A.J."/>
            <person name="Ruiz-Trillo I."/>
            <person name="Lander E."/>
            <person name="Nusbaum C."/>
        </authorList>
    </citation>
    <scope>NUCLEOTIDE SEQUENCE [LARGE SCALE GENOMIC DNA]</scope>
    <source>
        <strain evidence="8 9">DAOM BR117</strain>
    </source>
</reference>
<feature type="domain" description="Ribosomal RNA-processing protein 14/surfeit locus protein 6 C-terminal" evidence="6">
    <location>
        <begin position="156"/>
        <end position="337"/>
    </location>
</feature>
<feature type="coiled-coil region" evidence="4">
    <location>
        <begin position="234"/>
        <end position="265"/>
    </location>
</feature>
<dbReference type="InterPro" id="IPR029188">
    <property type="entry name" value="Rrp14_N"/>
</dbReference>
<evidence type="ECO:0008006" key="10">
    <source>
        <dbReference type="Google" id="ProtNLM"/>
    </source>
</evidence>
<comment type="similarity">
    <text evidence="2">Belongs to the SURF6 family.</text>
</comment>
<feature type="region of interest" description="Disordered" evidence="5">
    <location>
        <begin position="88"/>
        <end position="122"/>
    </location>
</feature>
<keyword evidence="4" id="KW-0175">Coiled coil</keyword>
<dbReference type="GO" id="GO:0003723">
    <property type="term" value="F:RNA binding"/>
    <property type="evidence" value="ECO:0007669"/>
    <property type="project" value="TreeGrafter"/>
</dbReference>
<evidence type="ECO:0000256" key="3">
    <source>
        <dbReference type="ARBA" id="ARBA00023242"/>
    </source>
</evidence>
<feature type="region of interest" description="Disordered" evidence="5">
    <location>
        <begin position="134"/>
        <end position="206"/>
    </location>
</feature>
<evidence type="ECO:0000259" key="7">
    <source>
        <dbReference type="Pfam" id="PF15459"/>
    </source>
</evidence>
<name>A0A0L0HTX7_SPIPD</name>
<evidence type="ECO:0000313" key="9">
    <source>
        <dbReference type="Proteomes" id="UP000053201"/>
    </source>
</evidence>
<dbReference type="AlphaFoldDB" id="A0A0L0HTX7"/>
<feature type="compositionally biased region" description="Basic and acidic residues" evidence="5">
    <location>
        <begin position="312"/>
        <end position="335"/>
    </location>
</feature>
<dbReference type="InParanoid" id="A0A0L0HTX7"/>
<dbReference type="GeneID" id="27683808"/>
<feature type="compositionally biased region" description="Basic and acidic residues" evidence="5">
    <location>
        <begin position="169"/>
        <end position="187"/>
    </location>
</feature>
<keyword evidence="9" id="KW-1185">Reference proteome</keyword>
<evidence type="ECO:0000259" key="6">
    <source>
        <dbReference type="Pfam" id="PF04935"/>
    </source>
</evidence>
<dbReference type="RefSeq" id="XP_016612363.1">
    <property type="nucleotide sequence ID" value="XM_016748391.1"/>
</dbReference>
<dbReference type="STRING" id="645134.A0A0L0HTX7"/>
<evidence type="ECO:0000256" key="4">
    <source>
        <dbReference type="SAM" id="Coils"/>
    </source>
</evidence>
<feature type="compositionally biased region" description="Basic residues" evidence="5">
    <location>
        <begin position="340"/>
        <end position="351"/>
    </location>
</feature>
<dbReference type="PANTHER" id="PTHR14369:SF0">
    <property type="entry name" value="SURFEIT LOCUS PROTEIN 6"/>
    <property type="match status" value="1"/>
</dbReference>
<feature type="domain" description="Ribosomal RNA-processing protein 14 N-terminal" evidence="7">
    <location>
        <begin position="16"/>
        <end position="76"/>
    </location>
</feature>
<dbReference type="EMBL" id="KQ257450">
    <property type="protein sequence ID" value="KND04324.1"/>
    <property type="molecule type" value="Genomic_DNA"/>
</dbReference>
<dbReference type="GO" id="GO:0005730">
    <property type="term" value="C:nucleolus"/>
    <property type="evidence" value="ECO:0007669"/>
    <property type="project" value="TreeGrafter"/>
</dbReference>
<dbReference type="GO" id="GO:0042273">
    <property type="term" value="P:ribosomal large subunit biogenesis"/>
    <property type="evidence" value="ECO:0007669"/>
    <property type="project" value="TreeGrafter"/>
</dbReference>
<dbReference type="VEuPathDB" id="FungiDB:SPPG_00054"/>
<dbReference type="InterPro" id="IPR007019">
    <property type="entry name" value="SURF6"/>
</dbReference>
<dbReference type="PANTHER" id="PTHR14369">
    <property type="entry name" value="SURFEIT LOCUS PROTEIN 6"/>
    <property type="match status" value="1"/>
</dbReference>